<dbReference type="PANTHER" id="PTHR30033:SF2">
    <property type="entry name" value="FLAGELLAR HOOK PROTEIN"/>
    <property type="match status" value="1"/>
</dbReference>
<evidence type="ECO:0000256" key="2">
    <source>
        <dbReference type="ARBA" id="ARBA00004613"/>
    </source>
</evidence>
<dbReference type="Pfam" id="PF06429">
    <property type="entry name" value="Flg_bbr_C"/>
    <property type="match status" value="1"/>
</dbReference>
<evidence type="ECO:0000313" key="11">
    <source>
        <dbReference type="EMBL" id="QEG42281.1"/>
    </source>
</evidence>
<keyword evidence="11" id="KW-0966">Cell projection</keyword>
<dbReference type="InterPro" id="IPR053927">
    <property type="entry name" value="FlgK_helical"/>
</dbReference>
<organism evidence="11 12">
    <name type="scientific">Roseimaritima ulvae</name>
    <dbReference type="NCBI Taxonomy" id="980254"/>
    <lineage>
        <taxon>Bacteria</taxon>
        <taxon>Pseudomonadati</taxon>
        <taxon>Planctomycetota</taxon>
        <taxon>Planctomycetia</taxon>
        <taxon>Pirellulales</taxon>
        <taxon>Pirellulaceae</taxon>
        <taxon>Roseimaritima</taxon>
    </lineage>
</organism>
<name>A0A5B9R6Q9_9BACT</name>
<feature type="domain" description="Flagellar hook-associated protein FlgK helical" evidence="10">
    <location>
        <begin position="95"/>
        <end position="319"/>
    </location>
</feature>
<evidence type="ECO:0000256" key="6">
    <source>
        <dbReference type="ARBA" id="ARBA00023143"/>
    </source>
</evidence>
<dbReference type="GO" id="GO:0005198">
    <property type="term" value="F:structural molecule activity"/>
    <property type="evidence" value="ECO:0007669"/>
    <property type="project" value="UniProtKB-UniRule"/>
</dbReference>
<evidence type="ECO:0000256" key="4">
    <source>
        <dbReference type="ARBA" id="ARBA00016244"/>
    </source>
</evidence>
<evidence type="ECO:0000259" key="9">
    <source>
        <dbReference type="Pfam" id="PF06429"/>
    </source>
</evidence>
<keyword evidence="12" id="KW-1185">Reference proteome</keyword>
<comment type="subcellular location">
    <subcellularLocation>
        <location evidence="1 7">Bacterial flagellum</location>
    </subcellularLocation>
    <subcellularLocation>
        <location evidence="2 7">Secreted</location>
    </subcellularLocation>
</comment>
<evidence type="ECO:0000313" key="12">
    <source>
        <dbReference type="Proteomes" id="UP000325286"/>
    </source>
</evidence>
<sequence>MSLFSAINQSAAALQASQLGLQVVGHNIANANTPGYIRQELELVPASSTRVGQVIVGQGVLPKGTHQVIDQALAERMWSASTAVAGGETLQSAYRELEDIVGGLDDTGLGYQLTNFNEALHNLSNSPADPAARDLVLLQASALTSAINQAYTDTQAAQVRANAQIPALAGNLNSITSRIADLNLEIMVLEGGRSLSSDATGLRDERYQLLGELAQIVDINVQEQANGSVSVFVGGDYLLADANYREVYTAFDETTGGQEIRIKETDSPLQAKGGTIGAAQTARDEVFGAYLNDLDTFAGALARTVNEVHSQGQGLQGNQQMTGTVSVETGVPLERAELDFVPNNGSFDIQVVDDQGQLVSSHRIEVQNLGIVGDSTVNSIVEQMNAIDGLAARINGDGQIELEAESAGVGFTFADDNSGFLAAAGLNTMFTGTGASDLAVNDYLLQNPNLISVSKGGVGNDTEALSELVDLIAQPSDALNGQSLQAWQQQKVGAIAQSVSLQRASTEGNADFYATLEAQHLSIVGVNLDEEAIKLIGYQRAFQASSRVIATASEMLDLLVSL</sequence>
<protein>
    <recommendedName>
        <fullName evidence="4 7">Flagellar hook-associated protein 1</fullName>
        <shortName evidence="7">HAP1</shortName>
    </recommendedName>
</protein>
<evidence type="ECO:0000259" key="10">
    <source>
        <dbReference type="Pfam" id="PF22638"/>
    </source>
</evidence>
<dbReference type="PRINTS" id="PR01005">
    <property type="entry name" value="FLGHOOKAP1"/>
</dbReference>
<dbReference type="EMBL" id="CP042914">
    <property type="protein sequence ID" value="QEG42281.1"/>
    <property type="molecule type" value="Genomic_DNA"/>
</dbReference>
<dbReference type="InterPro" id="IPR010930">
    <property type="entry name" value="Flg_bb/hook_C_dom"/>
</dbReference>
<dbReference type="Pfam" id="PF22638">
    <property type="entry name" value="FlgK_D1"/>
    <property type="match status" value="1"/>
</dbReference>
<evidence type="ECO:0000256" key="3">
    <source>
        <dbReference type="ARBA" id="ARBA00009677"/>
    </source>
</evidence>
<reference evidence="11 12" key="1">
    <citation type="submission" date="2019-08" db="EMBL/GenBank/DDBJ databases">
        <title>Deep-cultivation of Planctomycetes and their phenomic and genomic characterization uncovers novel biology.</title>
        <authorList>
            <person name="Wiegand S."/>
            <person name="Jogler M."/>
            <person name="Boedeker C."/>
            <person name="Pinto D."/>
            <person name="Vollmers J."/>
            <person name="Rivas-Marin E."/>
            <person name="Kohn T."/>
            <person name="Peeters S.H."/>
            <person name="Heuer A."/>
            <person name="Rast P."/>
            <person name="Oberbeckmann S."/>
            <person name="Bunk B."/>
            <person name="Jeske O."/>
            <person name="Meyerdierks A."/>
            <person name="Storesund J.E."/>
            <person name="Kallscheuer N."/>
            <person name="Luecker S."/>
            <person name="Lage O.M."/>
            <person name="Pohl T."/>
            <person name="Merkel B.J."/>
            <person name="Hornburger P."/>
            <person name="Mueller R.-W."/>
            <person name="Bruemmer F."/>
            <person name="Labrenz M."/>
            <person name="Spormann A.M."/>
            <person name="Op den Camp H."/>
            <person name="Overmann J."/>
            <person name="Amann R."/>
            <person name="Jetten M.S.M."/>
            <person name="Mascher T."/>
            <person name="Medema M.H."/>
            <person name="Devos D.P."/>
            <person name="Kaster A.-K."/>
            <person name="Ovreas L."/>
            <person name="Rohde M."/>
            <person name="Galperin M.Y."/>
            <person name="Jogler C."/>
        </authorList>
    </citation>
    <scope>NUCLEOTIDE SEQUENCE [LARGE SCALE GENOMIC DNA]</scope>
    <source>
        <strain evidence="11 12">UC8</strain>
    </source>
</reference>
<dbReference type="InterPro" id="IPR002371">
    <property type="entry name" value="FlgK"/>
</dbReference>
<proteinExistence type="inferred from homology"/>
<keyword evidence="11" id="KW-0282">Flagellum</keyword>
<feature type="domain" description="Flagellar basal-body/hook protein C-terminal" evidence="9">
    <location>
        <begin position="519"/>
        <end position="561"/>
    </location>
</feature>
<gene>
    <name evidence="7 11" type="primary">flgK</name>
    <name evidence="11" type="ORF">UC8_43150</name>
</gene>
<dbReference type="GO" id="GO:0005576">
    <property type="term" value="C:extracellular region"/>
    <property type="evidence" value="ECO:0007669"/>
    <property type="project" value="UniProtKB-SubCell"/>
</dbReference>
<evidence type="ECO:0000256" key="5">
    <source>
        <dbReference type="ARBA" id="ARBA00022525"/>
    </source>
</evidence>
<dbReference type="OrthoDB" id="9802553at2"/>
<dbReference type="NCBIfam" id="TIGR02492">
    <property type="entry name" value="flgK_ends"/>
    <property type="match status" value="1"/>
</dbReference>
<dbReference type="RefSeq" id="WP_068131528.1">
    <property type="nucleotide sequence ID" value="NZ_CP042914.1"/>
</dbReference>
<keyword evidence="6 7" id="KW-0975">Bacterial flagellum</keyword>
<accession>A0A5B9R6Q9</accession>
<dbReference type="Pfam" id="PF00460">
    <property type="entry name" value="Flg_bb_rod"/>
    <property type="match status" value="1"/>
</dbReference>
<evidence type="ECO:0000256" key="7">
    <source>
        <dbReference type="RuleBase" id="RU362065"/>
    </source>
</evidence>
<dbReference type="Proteomes" id="UP000325286">
    <property type="component" value="Chromosome"/>
</dbReference>
<dbReference type="AlphaFoldDB" id="A0A5B9R6Q9"/>
<comment type="similarity">
    <text evidence="3 7">Belongs to the flagella basal body rod proteins family.</text>
</comment>
<dbReference type="GO" id="GO:0044780">
    <property type="term" value="P:bacterial-type flagellum assembly"/>
    <property type="evidence" value="ECO:0007669"/>
    <property type="project" value="InterPro"/>
</dbReference>
<keyword evidence="5 7" id="KW-0964">Secreted</keyword>
<keyword evidence="11" id="KW-0969">Cilium</keyword>
<dbReference type="SUPFAM" id="SSF64518">
    <property type="entry name" value="Phase 1 flagellin"/>
    <property type="match status" value="1"/>
</dbReference>
<dbReference type="PANTHER" id="PTHR30033">
    <property type="entry name" value="FLAGELLAR HOOK-ASSOCIATED PROTEIN 1"/>
    <property type="match status" value="1"/>
</dbReference>
<evidence type="ECO:0000259" key="8">
    <source>
        <dbReference type="Pfam" id="PF00460"/>
    </source>
</evidence>
<dbReference type="KEGG" id="rul:UC8_43150"/>
<dbReference type="GO" id="GO:0009424">
    <property type="term" value="C:bacterial-type flagellum hook"/>
    <property type="evidence" value="ECO:0007669"/>
    <property type="project" value="UniProtKB-UniRule"/>
</dbReference>
<evidence type="ECO:0000256" key="1">
    <source>
        <dbReference type="ARBA" id="ARBA00004365"/>
    </source>
</evidence>
<feature type="domain" description="Flagellar basal body rod protein N-terminal" evidence="8">
    <location>
        <begin position="11"/>
        <end position="36"/>
    </location>
</feature>
<dbReference type="InterPro" id="IPR001444">
    <property type="entry name" value="Flag_bb_rod_N"/>
</dbReference>